<evidence type="ECO:0000259" key="2">
    <source>
        <dbReference type="Pfam" id="PF13369"/>
    </source>
</evidence>
<sequence>MITKTSIHALIKLMDDPDPMVVQHAREKLVEYGENIIPDLEVLEEDCFIDPNQLDNITRVLELLRFQRVKHALSTWLKSDEKNLMQAVYVICSYQFPDLTIQDFTAQFQSLRHQCWMEINSRQTSFEKVEALNKIFFDEFDFVRVNELPHSPFEIFVNSVMETKEGTDISLGLIYSLVAQSLDIPIYGVTTMNNRAPFVLAYMDKDNLLPILDWGIDNNGVLFYIGVGTKGLIVDPKQLREIYLSEGLPQSRAQFEPSPNTLIIKKYLKDIKRSYSNQAQFRYKLKDIEELLELFR</sequence>
<name>A0A2U2XGQ1_9FLAO</name>
<dbReference type="EMBL" id="QFRJ01000001">
    <property type="protein sequence ID" value="PWH86978.1"/>
    <property type="molecule type" value="Genomic_DNA"/>
</dbReference>
<organism evidence="3 4">
    <name type="scientific">Brumimicrobium oceani</name>
    <dbReference type="NCBI Taxonomy" id="2100725"/>
    <lineage>
        <taxon>Bacteria</taxon>
        <taxon>Pseudomonadati</taxon>
        <taxon>Bacteroidota</taxon>
        <taxon>Flavobacteriia</taxon>
        <taxon>Flavobacteriales</taxon>
        <taxon>Crocinitomicaceae</taxon>
        <taxon>Brumimicrobium</taxon>
    </lineage>
</organism>
<dbReference type="OrthoDB" id="188084at2"/>
<proteinExistence type="inferred from homology"/>
<comment type="caution">
    <text evidence="3">The sequence shown here is derived from an EMBL/GenBank/DDBJ whole genome shotgun (WGS) entry which is preliminary data.</text>
</comment>
<gene>
    <name evidence="3" type="ORF">DIT68_01590</name>
</gene>
<reference evidence="3 4" key="1">
    <citation type="submission" date="2018-05" db="EMBL/GenBank/DDBJ databases">
        <title>Brumimicrobium oceani sp. nov., isolated from coastal sediment.</title>
        <authorList>
            <person name="Kou Y."/>
        </authorList>
    </citation>
    <scope>NUCLEOTIDE SEQUENCE [LARGE SCALE GENOMIC DNA]</scope>
    <source>
        <strain evidence="3 4">C305</strain>
    </source>
</reference>
<dbReference type="AlphaFoldDB" id="A0A2U2XGQ1"/>
<dbReference type="InterPro" id="IPR032698">
    <property type="entry name" value="SirB1_N"/>
</dbReference>
<dbReference type="Proteomes" id="UP000245370">
    <property type="component" value="Unassembled WGS sequence"/>
</dbReference>
<protein>
    <recommendedName>
        <fullName evidence="2">Protein SirB1 N-terminal domain-containing protein</fullName>
    </recommendedName>
</protein>
<evidence type="ECO:0000313" key="3">
    <source>
        <dbReference type="EMBL" id="PWH86978.1"/>
    </source>
</evidence>
<reference evidence="3 4" key="2">
    <citation type="submission" date="2018-05" db="EMBL/GenBank/DDBJ databases">
        <authorList>
            <person name="Lanie J.A."/>
            <person name="Ng W.-L."/>
            <person name="Kazmierczak K.M."/>
            <person name="Andrzejewski T.M."/>
            <person name="Davidsen T.M."/>
            <person name="Wayne K.J."/>
            <person name="Tettelin H."/>
            <person name="Glass J.I."/>
            <person name="Rusch D."/>
            <person name="Podicherti R."/>
            <person name="Tsui H.-C.T."/>
            <person name="Winkler M.E."/>
        </authorList>
    </citation>
    <scope>NUCLEOTIDE SEQUENCE [LARGE SCALE GENOMIC DNA]</scope>
    <source>
        <strain evidence="3 4">C305</strain>
    </source>
</reference>
<dbReference type="RefSeq" id="WP_146194089.1">
    <property type="nucleotide sequence ID" value="NZ_QFRJ01000001.1"/>
</dbReference>
<evidence type="ECO:0000256" key="1">
    <source>
        <dbReference type="ARBA" id="ARBA00007100"/>
    </source>
</evidence>
<accession>A0A2U2XGQ1</accession>
<dbReference type="Pfam" id="PF13369">
    <property type="entry name" value="Transglut_core2"/>
    <property type="match status" value="1"/>
</dbReference>
<keyword evidence="4" id="KW-1185">Reference proteome</keyword>
<feature type="domain" description="Protein SirB1 N-terminal" evidence="2">
    <location>
        <begin position="104"/>
        <end position="267"/>
    </location>
</feature>
<comment type="similarity">
    <text evidence="1">Belongs to the UPF0162 family.</text>
</comment>
<evidence type="ECO:0000313" key="4">
    <source>
        <dbReference type="Proteomes" id="UP000245370"/>
    </source>
</evidence>